<name>A0ABT4TSS7_9ACTN</name>
<feature type="domain" description="Smf/DprA SLOG" evidence="2">
    <location>
        <begin position="73"/>
        <end position="285"/>
    </location>
</feature>
<keyword evidence="4" id="KW-1185">Reference proteome</keyword>
<dbReference type="EMBL" id="JAQFWP010000062">
    <property type="protein sequence ID" value="MDA2807752.1"/>
    <property type="molecule type" value="Genomic_DNA"/>
</dbReference>
<dbReference type="RefSeq" id="WP_270680399.1">
    <property type="nucleotide sequence ID" value="NZ_JAQFWP010000062.1"/>
</dbReference>
<gene>
    <name evidence="3" type="primary">dprA</name>
    <name evidence="3" type="ORF">O4U47_24795</name>
</gene>
<dbReference type="Proteomes" id="UP001165685">
    <property type="component" value="Unassembled WGS sequence"/>
</dbReference>
<sequence>MLSAAVDPGHPLVGAVLRARGAVEAWELVRRGTIADEAGPVRSTRRPEAWAGRARAVDGGRLLERAAEAGARLVVPGDPEWPGRLDGLGDERPYALWVRGRGDLRNACLRSAAVVGSRSASAYGLHVASALAHDLARDSWSVVSGGAFGVDAAAHRGCLGGGAATVAVLACGPDRLYPGGNERLFAEVVEHGVITTEHGPGVRPTRHGFLVRNRVIAALAPGTVVVEAGLRSGALNTARHAQELSRTVMAVPGPVTSALSAGCHRLLRDWHAVCVTDAADVAEQLGAVGEGLREGGGTVMAVDGLDPATRTVLEAVPARKGVGPAEIATAAGVGMDEALRRLGLLAAGGFIERTASGWRVRPGTGAAHHVYQRV</sequence>
<dbReference type="PANTHER" id="PTHR43022">
    <property type="entry name" value="PROTEIN SMF"/>
    <property type="match status" value="1"/>
</dbReference>
<comment type="caution">
    <text evidence="3">The sequence shown here is derived from an EMBL/GenBank/DDBJ whole genome shotgun (WGS) entry which is preliminary data.</text>
</comment>
<evidence type="ECO:0000256" key="1">
    <source>
        <dbReference type="ARBA" id="ARBA00006525"/>
    </source>
</evidence>
<accession>A0ABT4TSS7</accession>
<reference evidence="3" key="1">
    <citation type="submission" date="2023-01" db="EMBL/GenBank/DDBJ databases">
        <title>Draft genome sequence of Nocardiopsis sp. LSu2-4 isolated from halophytes.</title>
        <authorList>
            <person name="Duangmal K."/>
            <person name="Chantavorakit T."/>
        </authorList>
    </citation>
    <scope>NUCLEOTIDE SEQUENCE</scope>
    <source>
        <strain evidence="3">LSu2-4</strain>
    </source>
</reference>
<organism evidence="3 4">
    <name type="scientific">Nocardiopsis suaedae</name>
    <dbReference type="NCBI Taxonomy" id="3018444"/>
    <lineage>
        <taxon>Bacteria</taxon>
        <taxon>Bacillati</taxon>
        <taxon>Actinomycetota</taxon>
        <taxon>Actinomycetes</taxon>
        <taxon>Streptosporangiales</taxon>
        <taxon>Nocardiopsidaceae</taxon>
        <taxon>Nocardiopsis</taxon>
    </lineage>
</organism>
<dbReference type="SUPFAM" id="SSF102405">
    <property type="entry name" value="MCP/YpsA-like"/>
    <property type="match status" value="1"/>
</dbReference>
<dbReference type="Gene3D" id="3.40.50.450">
    <property type="match status" value="1"/>
</dbReference>
<proteinExistence type="inferred from homology"/>
<dbReference type="InterPro" id="IPR003488">
    <property type="entry name" value="DprA"/>
</dbReference>
<dbReference type="PANTHER" id="PTHR43022:SF1">
    <property type="entry name" value="PROTEIN SMF"/>
    <property type="match status" value="1"/>
</dbReference>
<evidence type="ECO:0000259" key="2">
    <source>
        <dbReference type="Pfam" id="PF02481"/>
    </source>
</evidence>
<evidence type="ECO:0000313" key="4">
    <source>
        <dbReference type="Proteomes" id="UP001165685"/>
    </source>
</evidence>
<dbReference type="InterPro" id="IPR057666">
    <property type="entry name" value="DrpA_SLOG"/>
</dbReference>
<dbReference type="Pfam" id="PF02481">
    <property type="entry name" value="DNA_processg_A"/>
    <property type="match status" value="1"/>
</dbReference>
<evidence type="ECO:0000313" key="3">
    <source>
        <dbReference type="EMBL" id="MDA2807752.1"/>
    </source>
</evidence>
<comment type="similarity">
    <text evidence="1">Belongs to the DprA/Smf family.</text>
</comment>
<protein>
    <submittedName>
        <fullName evidence="3">DNA-processing protein DprA</fullName>
    </submittedName>
</protein>
<dbReference type="NCBIfam" id="TIGR00732">
    <property type="entry name" value="dprA"/>
    <property type="match status" value="1"/>
</dbReference>